<feature type="transmembrane region" description="Helical" evidence="5">
    <location>
        <begin position="141"/>
        <end position="167"/>
    </location>
</feature>
<evidence type="ECO:0000313" key="7">
    <source>
        <dbReference type="Proteomes" id="UP001524587"/>
    </source>
</evidence>
<keyword evidence="4 5" id="KW-0472">Membrane</keyword>
<feature type="transmembrane region" description="Helical" evidence="5">
    <location>
        <begin position="235"/>
        <end position="255"/>
    </location>
</feature>
<dbReference type="InterPro" id="IPR002781">
    <property type="entry name" value="TM_pro_TauE-like"/>
</dbReference>
<dbReference type="EMBL" id="JAMSKV010000015">
    <property type="protein sequence ID" value="MCQ8279696.1"/>
    <property type="molecule type" value="Genomic_DNA"/>
</dbReference>
<dbReference type="PANTHER" id="PTHR43701">
    <property type="entry name" value="MEMBRANE TRANSPORTER PROTEIN MJ0441-RELATED"/>
    <property type="match status" value="1"/>
</dbReference>
<comment type="similarity">
    <text evidence="5">Belongs to the 4-toluene sulfonate uptake permease (TSUP) (TC 2.A.102) family.</text>
</comment>
<evidence type="ECO:0000256" key="1">
    <source>
        <dbReference type="ARBA" id="ARBA00004141"/>
    </source>
</evidence>
<keyword evidence="3 5" id="KW-1133">Transmembrane helix</keyword>
<evidence type="ECO:0000256" key="2">
    <source>
        <dbReference type="ARBA" id="ARBA00022692"/>
    </source>
</evidence>
<feature type="transmembrane region" description="Helical" evidence="5">
    <location>
        <begin position="46"/>
        <end position="65"/>
    </location>
</feature>
<feature type="transmembrane region" description="Helical" evidence="5">
    <location>
        <begin position="205"/>
        <end position="223"/>
    </location>
</feature>
<dbReference type="Pfam" id="PF01925">
    <property type="entry name" value="TauE"/>
    <property type="match status" value="1"/>
</dbReference>
<organism evidence="6 7">
    <name type="scientific">Endosaccharibacter trunci</name>
    <dbReference type="NCBI Taxonomy" id="2812733"/>
    <lineage>
        <taxon>Bacteria</taxon>
        <taxon>Pseudomonadati</taxon>
        <taxon>Pseudomonadota</taxon>
        <taxon>Alphaproteobacteria</taxon>
        <taxon>Acetobacterales</taxon>
        <taxon>Acetobacteraceae</taxon>
        <taxon>Endosaccharibacter</taxon>
    </lineage>
</organism>
<keyword evidence="2 5" id="KW-0812">Transmembrane</keyword>
<evidence type="ECO:0000313" key="6">
    <source>
        <dbReference type="EMBL" id="MCQ8279696.1"/>
    </source>
</evidence>
<keyword evidence="7" id="KW-1185">Reference proteome</keyword>
<dbReference type="InterPro" id="IPR051598">
    <property type="entry name" value="TSUP/Inactive_protease-like"/>
</dbReference>
<dbReference type="PANTHER" id="PTHR43701:SF2">
    <property type="entry name" value="MEMBRANE TRANSPORTER PROTEIN YJNA-RELATED"/>
    <property type="match status" value="1"/>
</dbReference>
<keyword evidence="5" id="KW-1003">Cell membrane</keyword>
<sequence>MQPLQLLLDVGSGSLVGFVLGLAGGGGSILAVPLMIYAVGVPSPHVAVGTSAVAVAVNAAAGLFGQARRGLVDWRSGGLFAAGGVLGALIGAQTGKLIGGKRLMILFAVLMLVVAASMLLRRRGETGEPGSPPSRGPASRLLGVGAGTGLLSGIFGIGGGFLIVPGLMSTAHLPAQRACATSLVAVAAFGLTTASSYAWSGMVSWWLAVLFVGGGTVGMMLGTRAAGRLASGRHLVPTLAGMICCVGIFILYRGLAGSA</sequence>
<feature type="transmembrane region" description="Helical" evidence="5">
    <location>
        <begin position="71"/>
        <end position="91"/>
    </location>
</feature>
<protein>
    <recommendedName>
        <fullName evidence="5">Probable membrane transporter protein</fullName>
    </recommendedName>
</protein>
<evidence type="ECO:0000256" key="4">
    <source>
        <dbReference type="ARBA" id="ARBA00023136"/>
    </source>
</evidence>
<accession>A0ABT1W9Y6</accession>
<reference evidence="6 7" key="1">
    <citation type="submission" date="2022-06" db="EMBL/GenBank/DDBJ databases">
        <title>Endosaccharibacter gen. nov., sp. nov., endophytic bacteria isolated from sugarcane.</title>
        <authorList>
            <person name="Pitiwittayakul N."/>
            <person name="Yukphan P."/>
            <person name="Charoenyingcharoen P."/>
            <person name="Tanasupawat S."/>
        </authorList>
    </citation>
    <scope>NUCLEOTIDE SEQUENCE [LARGE SCALE GENOMIC DNA]</scope>
    <source>
        <strain evidence="6 7">KSS8</strain>
    </source>
</reference>
<comment type="caution">
    <text evidence="6">The sequence shown here is derived from an EMBL/GenBank/DDBJ whole genome shotgun (WGS) entry which is preliminary data.</text>
</comment>
<feature type="transmembrane region" description="Helical" evidence="5">
    <location>
        <begin position="179"/>
        <end position="199"/>
    </location>
</feature>
<feature type="transmembrane region" description="Helical" evidence="5">
    <location>
        <begin position="15"/>
        <end position="39"/>
    </location>
</feature>
<evidence type="ECO:0000256" key="3">
    <source>
        <dbReference type="ARBA" id="ARBA00022989"/>
    </source>
</evidence>
<feature type="transmembrane region" description="Helical" evidence="5">
    <location>
        <begin position="103"/>
        <end position="121"/>
    </location>
</feature>
<dbReference type="Proteomes" id="UP001524587">
    <property type="component" value="Unassembled WGS sequence"/>
</dbReference>
<gene>
    <name evidence="6" type="ORF">NFI95_14720</name>
</gene>
<proteinExistence type="inferred from homology"/>
<comment type="subcellular location">
    <subcellularLocation>
        <location evidence="5">Cell membrane</location>
        <topology evidence="5">Multi-pass membrane protein</topology>
    </subcellularLocation>
    <subcellularLocation>
        <location evidence="1">Membrane</location>
        <topology evidence="1">Multi-pass membrane protein</topology>
    </subcellularLocation>
</comment>
<name>A0ABT1W9Y6_9PROT</name>
<evidence type="ECO:0000256" key="5">
    <source>
        <dbReference type="RuleBase" id="RU363041"/>
    </source>
</evidence>